<evidence type="ECO:0000256" key="5">
    <source>
        <dbReference type="PROSITE-ProRule" id="PRU00781"/>
    </source>
</evidence>
<keyword evidence="5" id="KW-0547">Nucleotide-binding</keyword>
<dbReference type="PROSITE" id="PS51455">
    <property type="entry name" value="PIPK"/>
    <property type="match status" value="1"/>
</dbReference>
<keyword evidence="5" id="KW-0418">Kinase</keyword>
<evidence type="ECO:0000313" key="8">
    <source>
        <dbReference type="EMBL" id="SPQ98156.1"/>
    </source>
</evidence>
<dbReference type="InterPro" id="IPR011011">
    <property type="entry name" value="Znf_FYVE_PHD"/>
</dbReference>
<protein>
    <recommendedName>
        <fullName evidence="10">1-phosphatidylinositol-3-phosphate 5-kinase</fullName>
    </recommendedName>
</protein>
<dbReference type="Gene3D" id="3.50.7.10">
    <property type="entry name" value="GroEL"/>
    <property type="match status" value="1"/>
</dbReference>
<reference evidence="8 9" key="1">
    <citation type="submission" date="2018-03" db="EMBL/GenBank/DDBJ databases">
        <authorList>
            <person name="Fogelqvist J."/>
        </authorList>
    </citation>
    <scope>NUCLEOTIDE SEQUENCE [LARGE SCALE GENOMIC DNA]</scope>
</reference>
<dbReference type="SMART" id="SM00064">
    <property type="entry name" value="FYVE"/>
    <property type="match status" value="1"/>
</dbReference>
<dbReference type="GO" id="GO:0008270">
    <property type="term" value="F:zinc ion binding"/>
    <property type="evidence" value="ECO:0007669"/>
    <property type="project" value="UniProtKB-KW"/>
</dbReference>
<dbReference type="InterPro" id="IPR000306">
    <property type="entry name" value="Znf_FYVE"/>
</dbReference>
<keyword evidence="5" id="KW-0808">Transferase</keyword>
<evidence type="ECO:0000259" key="6">
    <source>
        <dbReference type="PROSITE" id="PS50178"/>
    </source>
</evidence>
<dbReference type="InterPro" id="IPR013083">
    <property type="entry name" value="Znf_RING/FYVE/PHD"/>
</dbReference>
<dbReference type="PANTHER" id="PTHR45748:SF7">
    <property type="entry name" value="1-PHOSPHATIDYLINOSITOL 3-PHOSPHATE 5-KINASE-RELATED"/>
    <property type="match status" value="1"/>
</dbReference>
<evidence type="ECO:0000256" key="4">
    <source>
        <dbReference type="PROSITE-ProRule" id="PRU00091"/>
    </source>
</evidence>
<dbReference type="Pfam" id="PF01504">
    <property type="entry name" value="PIP5K"/>
    <property type="match status" value="1"/>
</dbReference>
<evidence type="ECO:0000256" key="3">
    <source>
        <dbReference type="ARBA" id="ARBA00022833"/>
    </source>
</evidence>
<dbReference type="PANTHER" id="PTHR45748">
    <property type="entry name" value="1-PHOSPHATIDYLINOSITOL 3-PHOSPHATE 5-KINASE-RELATED"/>
    <property type="match status" value="1"/>
</dbReference>
<dbReference type="InterPro" id="IPR017455">
    <property type="entry name" value="Znf_FYVE-rel"/>
</dbReference>
<evidence type="ECO:0000256" key="2">
    <source>
        <dbReference type="ARBA" id="ARBA00022771"/>
    </source>
</evidence>
<dbReference type="GO" id="GO:0005524">
    <property type="term" value="F:ATP binding"/>
    <property type="evidence" value="ECO:0007669"/>
    <property type="project" value="UniProtKB-UniRule"/>
</dbReference>
<dbReference type="SUPFAM" id="SSF56104">
    <property type="entry name" value="SAICAR synthase-like"/>
    <property type="match status" value="1"/>
</dbReference>
<dbReference type="InterPro" id="IPR027409">
    <property type="entry name" value="GroEL-like_apical_dom_sf"/>
</dbReference>
<dbReference type="Pfam" id="PF01363">
    <property type="entry name" value="FYVE"/>
    <property type="match status" value="1"/>
</dbReference>
<gene>
    <name evidence="8" type="ORF">PLBR_LOCUS5371</name>
</gene>
<feature type="domain" description="FYVE-type" evidence="6">
    <location>
        <begin position="14"/>
        <end position="62"/>
    </location>
</feature>
<dbReference type="SUPFAM" id="SSF57903">
    <property type="entry name" value="FYVE/PHD zinc finger"/>
    <property type="match status" value="1"/>
</dbReference>
<dbReference type="AlphaFoldDB" id="A0A3P3YDA0"/>
<geneLocation type="mitochondrion" evidence="8"/>
<dbReference type="GO" id="GO:0046854">
    <property type="term" value="P:phosphatidylinositol phosphate biosynthetic process"/>
    <property type="evidence" value="ECO:0007669"/>
    <property type="project" value="TreeGrafter"/>
</dbReference>
<keyword evidence="8" id="KW-0496">Mitochondrion</keyword>
<dbReference type="PROSITE" id="PS50178">
    <property type="entry name" value="ZF_FYVE"/>
    <property type="match status" value="1"/>
</dbReference>
<dbReference type="Gene3D" id="3.30.810.10">
    <property type="entry name" value="2-Layer Sandwich"/>
    <property type="match status" value="1"/>
</dbReference>
<evidence type="ECO:0000256" key="1">
    <source>
        <dbReference type="ARBA" id="ARBA00022723"/>
    </source>
</evidence>
<keyword evidence="5" id="KW-0067">ATP-binding</keyword>
<dbReference type="InterPro" id="IPR027483">
    <property type="entry name" value="PInositol-4-P-4/5-kinase_C_sf"/>
</dbReference>
<dbReference type="SMART" id="SM00330">
    <property type="entry name" value="PIPKc"/>
    <property type="match status" value="1"/>
</dbReference>
<keyword evidence="1" id="KW-0479">Metal-binding</keyword>
<dbReference type="Proteomes" id="UP000290189">
    <property type="component" value="Unassembled WGS sequence"/>
</dbReference>
<dbReference type="SUPFAM" id="SSF52029">
    <property type="entry name" value="GroEL apical domain-like"/>
    <property type="match status" value="1"/>
</dbReference>
<proteinExistence type="predicted"/>
<dbReference type="InterPro" id="IPR002498">
    <property type="entry name" value="PInositol-4-P-4/5-kinase_core"/>
</dbReference>
<sequence length="628" mass="69466">MADAGQEAVEWQADDDVGACTRCGAAFTWVRRRHHCRRCGRIFCNPCSSRRVLRLRSCDACFCVSLYRDDRPLDDNSLPKVEDQCLRTPPSSTVDLSVVDALLLAIIDNKTSLRKKERPRRRALVMPPRGDSDLIASDQIRRLIAHDIACSAPASSLDARISVSIASSALECVATVDAPKRINVIVDVSLPRGTIFPGLILRRRLAHRRMRTRVESPRVIVLLTSLDESLVADAAKRPYSFRHLMREGTSWCQAVAASIIAIGVDVILCAHDVVIPRDVVLLLLDSGITVVRHLDERDIAHSVQFLGIPGVTRRLMCEIVSGNLGGVVRASVAELFLADVNCGLVKLLDNRNSFKTIALSSEDAAYTLRYCVYACHRGALEISFLDDTFTTFSCLKFVVPPAATGLSRTYSHDDLITKVVTEREFSCMLDLIPVIGARGTSTLLLPLLGMFAVEDTGLINQALHLVVMPNLAYGMSGPRLLDLKGTDSTAVMPAVPVAGENAEQLHGLLAADCEFLCGQEIMDYSLLVAIDDKSAEIRVALIDYFTRYTLERRLESQVKTFGRLLRTVPTAPTIIEPVRYKQRFLDFIKEKFVVVAQPSPSSLRAYRSRTQSCRPRSASPCVRAKRMR</sequence>
<dbReference type="EMBL" id="OVEO01000009">
    <property type="protein sequence ID" value="SPQ98156.1"/>
    <property type="molecule type" value="Genomic_DNA"/>
</dbReference>
<feature type="domain" description="PIPK" evidence="7">
    <location>
        <begin position="291"/>
        <end position="592"/>
    </location>
</feature>
<keyword evidence="2 4" id="KW-0863">Zinc-finger</keyword>
<name>A0A3P3YDA0_PLABS</name>
<dbReference type="GO" id="GO:0010008">
    <property type="term" value="C:endosome membrane"/>
    <property type="evidence" value="ECO:0007669"/>
    <property type="project" value="TreeGrafter"/>
</dbReference>
<evidence type="ECO:0000313" key="9">
    <source>
        <dbReference type="Proteomes" id="UP000290189"/>
    </source>
</evidence>
<accession>A0A3P3YDA0</accession>
<evidence type="ECO:0008006" key="10">
    <source>
        <dbReference type="Google" id="ProtNLM"/>
    </source>
</evidence>
<evidence type="ECO:0000259" key="7">
    <source>
        <dbReference type="PROSITE" id="PS51455"/>
    </source>
</evidence>
<organism evidence="8 9">
    <name type="scientific">Plasmodiophora brassicae</name>
    <name type="common">Clubroot disease agent</name>
    <dbReference type="NCBI Taxonomy" id="37360"/>
    <lineage>
        <taxon>Eukaryota</taxon>
        <taxon>Sar</taxon>
        <taxon>Rhizaria</taxon>
        <taxon>Endomyxa</taxon>
        <taxon>Phytomyxea</taxon>
        <taxon>Plasmodiophorida</taxon>
        <taxon>Plasmodiophoridae</taxon>
        <taxon>Plasmodiophora</taxon>
    </lineage>
</organism>
<keyword evidence="3" id="KW-0862">Zinc</keyword>
<dbReference type="Gene3D" id="3.30.40.10">
    <property type="entry name" value="Zinc/RING finger domain, C3HC4 (zinc finger)"/>
    <property type="match status" value="1"/>
</dbReference>
<dbReference type="GO" id="GO:0000285">
    <property type="term" value="F:1-phosphatidylinositol-3-phosphate 5-kinase activity"/>
    <property type="evidence" value="ECO:0007669"/>
    <property type="project" value="TreeGrafter"/>
</dbReference>